<dbReference type="Proteomes" id="UP000011669">
    <property type="component" value="Unassembled WGS sequence"/>
</dbReference>
<name>M0MK41_9EURY</name>
<proteinExistence type="predicted"/>
<comment type="caution">
    <text evidence="1">The sequence shown here is derived from an EMBL/GenBank/DDBJ whole genome shotgun (WGS) entry which is preliminary data.</text>
</comment>
<dbReference type="InterPro" id="IPR011047">
    <property type="entry name" value="Quinoprotein_ADH-like_sf"/>
</dbReference>
<accession>M0MK41</accession>
<dbReference type="EMBL" id="AOMD01000015">
    <property type="protein sequence ID" value="EMA46016.1"/>
    <property type="molecule type" value="Genomic_DNA"/>
</dbReference>
<dbReference type="AlphaFoldDB" id="M0MK41"/>
<evidence type="ECO:0000313" key="2">
    <source>
        <dbReference type="Proteomes" id="UP000011669"/>
    </source>
</evidence>
<reference evidence="1 2" key="1">
    <citation type="journal article" date="2014" name="PLoS Genet.">
        <title>Phylogenetically driven sequencing of extremely halophilic archaea reveals strategies for static and dynamic osmo-response.</title>
        <authorList>
            <person name="Becker E.A."/>
            <person name="Seitzer P.M."/>
            <person name="Tritt A."/>
            <person name="Larsen D."/>
            <person name="Krusor M."/>
            <person name="Yao A.I."/>
            <person name="Wu D."/>
            <person name="Madern D."/>
            <person name="Eisen J.A."/>
            <person name="Darling A.E."/>
            <person name="Facciotti M.T."/>
        </authorList>
    </citation>
    <scope>NUCLEOTIDE SEQUENCE [LARGE SCALE GENOMIC DNA]</scope>
    <source>
        <strain evidence="1 2">DSM 5350</strain>
    </source>
</reference>
<organism evidence="1 2">
    <name type="scientific">Halococcus saccharolyticus DSM 5350</name>
    <dbReference type="NCBI Taxonomy" id="1227455"/>
    <lineage>
        <taxon>Archaea</taxon>
        <taxon>Methanobacteriati</taxon>
        <taxon>Methanobacteriota</taxon>
        <taxon>Stenosarchaea group</taxon>
        <taxon>Halobacteria</taxon>
        <taxon>Halobacteriales</taxon>
        <taxon>Halococcaceae</taxon>
        <taxon>Halococcus</taxon>
    </lineage>
</organism>
<dbReference type="PATRIC" id="fig|1227455.4.peg.1003"/>
<dbReference type="SUPFAM" id="SSF50998">
    <property type="entry name" value="Quinoprotein alcohol dehydrogenase-like"/>
    <property type="match status" value="1"/>
</dbReference>
<keyword evidence="2" id="KW-1185">Reference proteome</keyword>
<gene>
    <name evidence="1" type="ORF">C449_04907</name>
</gene>
<dbReference type="InParanoid" id="M0MK41"/>
<sequence length="224" mass="23989">MAVNSNGVYVAVADRLVGLELDGKRRFAYEYGPATRVEAATERVFYLTGKDAASTLHGVGPNGSVDWQHDLPIHELLLDGNRLYAGGKAVVTVETDGTIVWRDDTYGEWLLLDPDGDTLYTRSRIRSDAATAYDVAGKKRWTFDPPSNNAWPEAATNDALIVSAITGDTANQPFLTVYAINSQGQPTASLGKETVFDATGLSDTAYLADGNSATGDSNLLALDP</sequence>
<evidence type="ECO:0000313" key="1">
    <source>
        <dbReference type="EMBL" id="EMA46016.1"/>
    </source>
</evidence>
<protein>
    <submittedName>
        <fullName evidence="1">Uncharacterized protein</fullName>
    </submittedName>
</protein>